<sequence>MTNLEELFTKYNFERGVSSAESIGVLESAIGFKLPDDYWYYALNYKRFEGFIGSEYVVLWKAETLLSLNNDYNVLQSLPNTIAIGSNGGGEFIGIEMFDHGRHRLIISPFIDLNNEYHIKIGDSFSGMLIGLDSGATFFS</sequence>
<dbReference type="RefSeq" id="WP_191191631.1">
    <property type="nucleotide sequence ID" value="NZ_JACWMY010000015.1"/>
</dbReference>
<dbReference type="EMBL" id="JACWMY010000015">
    <property type="protein sequence ID" value="MBD1367003.1"/>
    <property type="molecule type" value="Genomic_DNA"/>
</dbReference>
<evidence type="ECO:0000259" key="1">
    <source>
        <dbReference type="Pfam" id="PF09346"/>
    </source>
</evidence>
<reference evidence="2 3" key="1">
    <citation type="submission" date="2020-09" db="EMBL/GenBank/DDBJ databases">
        <title>Novel species of Mucilaginibacter isolated from a glacier on the Tibetan Plateau.</title>
        <authorList>
            <person name="Liu Q."/>
            <person name="Xin Y.-H."/>
        </authorList>
    </citation>
    <scope>NUCLEOTIDE SEQUENCE [LARGE SCALE GENOMIC DNA]</scope>
    <source>
        <strain evidence="2 3">ZT4R22</strain>
    </source>
</reference>
<dbReference type="SUPFAM" id="SSF160631">
    <property type="entry name" value="SMI1/KNR4-like"/>
    <property type="match status" value="1"/>
</dbReference>
<keyword evidence="3" id="KW-1185">Reference proteome</keyword>
<dbReference type="Pfam" id="PF09346">
    <property type="entry name" value="SMI1_KNR4"/>
    <property type="match status" value="1"/>
</dbReference>
<gene>
    <name evidence="2" type="ORF">IDJ77_24545</name>
</gene>
<organism evidence="2 3">
    <name type="scientific">Mucilaginibacter pankratovii</name>
    <dbReference type="NCBI Taxonomy" id="2772110"/>
    <lineage>
        <taxon>Bacteria</taxon>
        <taxon>Pseudomonadati</taxon>
        <taxon>Bacteroidota</taxon>
        <taxon>Sphingobacteriia</taxon>
        <taxon>Sphingobacteriales</taxon>
        <taxon>Sphingobacteriaceae</taxon>
        <taxon>Mucilaginibacter</taxon>
    </lineage>
</organism>
<dbReference type="Gene3D" id="3.40.1580.10">
    <property type="entry name" value="SMI1/KNR4-like"/>
    <property type="match status" value="1"/>
</dbReference>
<dbReference type="Proteomes" id="UP000606600">
    <property type="component" value="Unassembled WGS sequence"/>
</dbReference>
<accession>A0ABR7WXJ8</accession>
<feature type="domain" description="Knr4/Smi1-like" evidence="1">
    <location>
        <begin position="19"/>
        <end position="129"/>
    </location>
</feature>
<proteinExistence type="predicted"/>
<evidence type="ECO:0000313" key="3">
    <source>
        <dbReference type="Proteomes" id="UP000606600"/>
    </source>
</evidence>
<comment type="caution">
    <text evidence="2">The sequence shown here is derived from an EMBL/GenBank/DDBJ whole genome shotgun (WGS) entry which is preliminary data.</text>
</comment>
<name>A0ABR7WXJ8_9SPHI</name>
<dbReference type="InterPro" id="IPR037883">
    <property type="entry name" value="Knr4/Smi1-like_sf"/>
</dbReference>
<protein>
    <submittedName>
        <fullName evidence="2">SMI1/KNR4 family protein</fullName>
    </submittedName>
</protein>
<evidence type="ECO:0000313" key="2">
    <source>
        <dbReference type="EMBL" id="MBD1367003.1"/>
    </source>
</evidence>
<dbReference type="InterPro" id="IPR018958">
    <property type="entry name" value="Knr4/Smi1-like_dom"/>
</dbReference>